<dbReference type="KEGG" id="ndk:I601_2479"/>
<evidence type="ECO:0000313" key="5">
    <source>
        <dbReference type="Proteomes" id="UP000077868"/>
    </source>
</evidence>
<evidence type="ECO:0000259" key="2">
    <source>
        <dbReference type="PROSITE" id="PS50112"/>
    </source>
</evidence>
<dbReference type="PANTHER" id="PTHR43156:SF2">
    <property type="entry name" value="STAGE II SPORULATION PROTEIN E"/>
    <property type="match status" value="1"/>
</dbReference>
<dbReference type="InterPro" id="IPR013767">
    <property type="entry name" value="PAS_fold"/>
</dbReference>
<evidence type="ECO:0000259" key="3">
    <source>
        <dbReference type="PROSITE" id="PS50113"/>
    </source>
</evidence>
<dbReference type="NCBIfam" id="TIGR00229">
    <property type="entry name" value="sensory_box"/>
    <property type="match status" value="1"/>
</dbReference>
<dbReference type="SMART" id="SM00091">
    <property type="entry name" value="PAS"/>
    <property type="match status" value="1"/>
</dbReference>
<dbReference type="CDD" id="cd00130">
    <property type="entry name" value="PAS"/>
    <property type="match status" value="1"/>
</dbReference>
<dbReference type="Proteomes" id="UP000077868">
    <property type="component" value="Chromosome"/>
</dbReference>
<dbReference type="GO" id="GO:0016791">
    <property type="term" value="F:phosphatase activity"/>
    <property type="evidence" value="ECO:0007669"/>
    <property type="project" value="TreeGrafter"/>
</dbReference>
<dbReference type="AlphaFoldDB" id="A0A1A9GKM5"/>
<dbReference type="PROSITE" id="PS50112">
    <property type="entry name" value="PAS"/>
    <property type="match status" value="1"/>
</dbReference>
<feature type="domain" description="PAC" evidence="3">
    <location>
        <begin position="88"/>
        <end position="140"/>
    </location>
</feature>
<dbReference type="InterPro" id="IPR052016">
    <property type="entry name" value="Bact_Sigma-Reg"/>
</dbReference>
<organism evidence="4 5">
    <name type="scientific">Nocardioides dokdonensis FR1436</name>
    <dbReference type="NCBI Taxonomy" id="1300347"/>
    <lineage>
        <taxon>Bacteria</taxon>
        <taxon>Bacillati</taxon>
        <taxon>Actinomycetota</taxon>
        <taxon>Actinomycetes</taxon>
        <taxon>Propionibacteriales</taxon>
        <taxon>Nocardioidaceae</taxon>
        <taxon>Nocardioides</taxon>
    </lineage>
</organism>
<dbReference type="Gene3D" id="3.60.40.10">
    <property type="entry name" value="PPM-type phosphatase domain"/>
    <property type="match status" value="1"/>
</dbReference>
<dbReference type="Gene3D" id="3.30.450.20">
    <property type="entry name" value="PAS domain"/>
    <property type="match status" value="1"/>
</dbReference>
<dbReference type="PATRIC" id="fig|1300347.3.peg.2472"/>
<dbReference type="EMBL" id="CP015079">
    <property type="protein sequence ID" value="ANH38897.1"/>
    <property type="molecule type" value="Genomic_DNA"/>
</dbReference>
<keyword evidence="1 4" id="KW-0378">Hydrolase</keyword>
<name>A0A1A9GKM5_9ACTN</name>
<dbReference type="SUPFAM" id="SSF81606">
    <property type="entry name" value="PP2C-like"/>
    <property type="match status" value="1"/>
</dbReference>
<sequence>MTGETGLVPVVAPAADDADDLYHRAPCGYLSTDPDGRILQINRTLATWLGWEVTDLLSRAFIDLLTPGGRIFHETHFAPLLRMHGEAREIAVDLRRRDGTRLPVLVNATMDSTPDGSLGTVRIAVFDATERRRYERELVGAKERAEASEERASMLARTLQETLIPPSPPQIADLDVAAAYRPAGDGSEVGGDFYDVFDLGEDDWFVILGDVCGKGAEAAVVTALVRYTVRALAVGTRQPSLLLEKLNEAVIQHRTDRFCTVVLARLQRQGEGWRAVVSVGGHPAPLLLSADTSARQLDLLGPLVGVMDDATYTDHEVLLGPGDTLLLYTDGVTEASGAAGFFGDDRLLRVVDDGAGGTATEVVDTVLTQVLDFQDGIARDDIALLALGVPLP</sequence>
<dbReference type="InterPro" id="IPR000700">
    <property type="entry name" value="PAS-assoc_C"/>
</dbReference>
<dbReference type="InterPro" id="IPR035965">
    <property type="entry name" value="PAS-like_dom_sf"/>
</dbReference>
<dbReference type="InterPro" id="IPR036457">
    <property type="entry name" value="PPM-type-like_dom_sf"/>
</dbReference>
<dbReference type="Pfam" id="PF07228">
    <property type="entry name" value="SpoIIE"/>
    <property type="match status" value="1"/>
</dbReference>
<evidence type="ECO:0000313" key="4">
    <source>
        <dbReference type="EMBL" id="ANH38897.1"/>
    </source>
</evidence>
<accession>A0A1A9GKM5</accession>
<feature type="domain" description="PAS" evidence="2">
    <location>
        <begin position="14"/>
        <end position="67"/>
    </location>
</feature>
<proteinExistence type="predicted"/>
<dbReference type="RefSeq" id="WP_169834701.1">
    <property type="nucleotide sequence ID" value="NZ_CP015079.1"/>
</dbReference>
<dbReference type="InterPro" id="IPR000014">
    <property type="entry name" value="PAS"/>
</dbReference>
<dbReference type="PANTHER" id="PTHR43156">
    <property type="entry name" value="STAGE II SPORULATION PROTEIN E-RELATED"/>
    <property type="match status" value="1"/>
</dbReference>
<keyword evidence="5" id="KW-1185">Reference proteome</keyword>
<evidence type="ECO:0000256" key="1">
    <source>
        <dbReference type="ARBA" id="ARBA00022801"/>
    </source>
</evidence>
<dbReference type="InterPro" id="IPR001932">
    <property type="entry name" value="PPM-type_phosphatase-like_dom"/>
</dbReference>
<dbReference type="PROSITE" id="PS50113">
    <property type="entry name" value="PAC"/>
    <property type="match status" value="1"/>
</dbReference>
<gene>
    <name evidence="4" type="primary">rsbP_3</name>
    <name evidence="4" type="ORF">I601_2479</name>
</gene>
<dbReference type="SUPFAM" id="SSF55785">
    <property type="entry name" value="PYP-like sensor domain (PAS domain)"/>
    <property type="match status" value="1"/>
</dbReference>
<dbReference type="Pfam" id="PF00989">
    <property type="entry name" value="PAS"/>
    <property type="match status" value="1"/>
</dbReference>
<reference evidence="4 5" key="1">
    <citation type="submission" date="2016-03" db="EMBL/GenBank/DDBJ databases">
        <title>Complete genome sequence of a soil Actinobacterium, Nocardioides dokdonensis FR1436.</title>
        <authorList>
            <person name="Kwon S.-K."/>
            <person name="Kim K."/>
            <person name="Kim J.F."/>
        </authorList>
    </citation>
    <scope>NUCLEOTIDE SEQUENCE [LARGE SCALE GENOMIC DNA]</scope>
    <source>
        <strain evidence="4 5">FR1436</strain>
    </source>
</reference>
<protein>
    <submittedName>
        <fullName evidence="4">Phosphoserine phosphatase RsbP</fullName>
        <ecNumber evidence="4">3.1.3.3</ecNumber>
    </submittedName>
</protein>
<dbReference type="EC" id="3.1.3.3" evidence="4"/>
<dbReference type="SMART" id="SM00331">
    <property type="entry name" value="PP2C_SIG"/>
    <property type="match status" value="1"/>
</dbReference>
<dbReference type="STRING" id="1300347.I601_2479"/>